<accession>A0A810NAU9</accession>
<dbReference type="Gene3D" id="3.40.109.10">
    <property type="entry name" value="NADH Oxidase"/>
    <property type="match status" value="1"/>
</dbReference>
<gene>
    <name evidence="2" type="ORF">Prubr_59790</name>
</gene>
<dbReference type="EMBL" id="AP023359">
    <property type="protein sequence ID" value="BCJ68958.1"/>
    <property type="molecule type" value="Genomic_DNA"/>
</dbReference>
<feature type="region of interest" description="Disordered" evidence="1">
    <location>
        <begin position="293"/>
        <end position="351"/>
    </location>
</feature>
<dbReference type="RefSeq" id="WP_212818116.1">
    <property type="nucleotide sequence ID" value="NZ_AP023359.1"/>
</dbReference>
<dbReference type="GO" id="GO:0016491">
    <property type="term" value="F:oxidoreductase activity"/>
    <property type="evidence" value="ECO:0007669"/>
    <property type="project" value="InterPro"/>
</dbReference>
<evidence type="ECO:0000313" key="3">
    <source>
        <dbReference type="Proteomes" id="UP000680866"/>
    </source>
</evidence>
<evidence type="ECO:0000313" key="2">
    <source>
        <dbReference type="EMBL" id="BCJ68958.1"/>
    </source>
</evidence>
<dbReference type="Proteomes" id="UP000680866">
    <property type="component" value="Chromosome"/>
</dbReference>
<evidence type="ECO:0000256" key="1">
    <source>
        <dbReference type="SAM" id="MobiDB-lite"/>
    </source>
</evidence>
<reference evidence="2" key="1">
    <citation type="submission" date="2020-08" db="EMBL/GenBank/DDBJ databases">
        <title>Whole genome shotgun sequence of Polymorphospora rubra NBRC 101157.</title>
        <authorList>
            <person name="Komaki H."/>
            <person name="Tamura T."/>
        </authorList>
    </citation>
    <scope>NUCLEOTIDE SEQUENCE</scope>
    <source>
        <strain evidence="2">NBRC 101157</strain>
    </source>
</reference>
<keyword evidence="3" id="KW-1185">Reference proteome</keyword>
<dbReference type="SUPFAM" id="SSF69572">
    <property type="entry name" value="Activating enzymes of the ubiquitin-like proteins"/>
    <property type="match status" value="1"/>
</dbReference>
<proteinExistence type="predicted"/>
<dbReference type="GO" id="GO:0008641">
    <property type="term" value="F:ubiquitin-like modifier activating enzyme activity"/>
    <property type="evidence" value="ECO:0007669"/>
    <property type="project" value="InterPro"/>
</dbReference>
<dbReference type="SUPFAM" id="SSF55469">
    <property type="entry name" value="FMN-dependent nitroreductase-like"/>
    <property type="match status" value="1"/>
</dbReference>
<dbReference type="KEGG" id="pry:Prubr_59790"/>
<protein>
    <recommendedName>
        <fullName evidence="4">Bacteriocin biosynthesis cyclodehydratase domain-containing protein</fullName>
    </recommendedName>
</protein>
<dbReference type="AlphaFoldDB" id="A0A810NAU9"/>
<evidence type="ECO:0008006" key="4">
    <source>
        <dbReference type="Google" id="ProtNLM"/>
    </source>
</evidence>
<sequence length="551" mass="56661">MSGVVTAGSVARAASNDRGFAVPVRPRTRRGVLTYPMGDGLVVDGVVRRRRLGGGAVDLVAHLLPLMDGTRDHPTLAAALGITPRALFQAVTLLWTCGVVEEAAPAGVDVTAVPDHLADFLSRIGDATAANAAWEQAAARLAAAHVEVRGDGPLAAALATELGAHIAVSRGAGPYPAGGATLVVLATPTPDDEAETVVDCWRSDIPVLWVSLRAGVAHLGPYVDPRLTPCLACATGRPVGPPDPAGPPDPDDVALTAALAANEIFGLVSRATRTALPMRWRSVDLTDLTQERHAATTRPGCPACSAAPGEPREPPVAARYEAAVGPPPRDFPDAETHQTHHRPADRAPQRGARAWPLAPRTPLAVPTMELPRDGRAAGGVDLAAVGVLLGVGAGWWDGTPDRVSWWTATGGDTGSVVAYVVARDVAGLPAGVYGYLPDGPALARLGDLTDGVRGTAPASIVLTADLHWTPHDGYDGAGLRPALLDAGCAQAAIGAAAIPLGLTALPRPEWDDEAVAAVLGVDRTPEPVTALIDLREPAADGREAGDGEVRR</sequence>
<feature type="compositionally biased region" description="Basic and acidic residues" evidence="1">
    <location>
        <begin position="330"/>
        <end position="348"/>
    </location>
</feature>
<name>A0A810NAU9_9ACTN</name>
<dbReference type="Gene3D" id="3.40.50.720">
    <property type="entry name" value="NAD(P)-binding Rossmann-like Domain"/>
    <property type="match status" value="1"/>
</dbReference>
<dbReference type="InterPro" id="IPR000415">
    <property type="entry name" value="Nitroreductase-like"/>
</dbReference>
<dbReference type="InterPro" id="IPR035985">
    <property type="entry name" value="Ubiquitin-activating_enz"/>
</dbReference>
<organism evidence="2 3">
    <name type="scientific">Polymorphospora rubra</name>
    <dbReference type="NCBI Taxonomy" id="338584"/>
    <lineage>
        <taxon>Bacteria</taxon>
        <taxon>Bacillati</taxon>
        <taxon>Actinomycetota</taxon>
        <taxon>Actinomycetes</taxon>
        <taxon>Micromonosporales</taxon>
        <taxon>Micromonosporaceae</taxon>
        <taxon>Polymorphospora</taxon>
    </lineage>
</organism>